<name>A0A645D6P0_9ZZZZ</name>
<comment type="caution">
    <text evidence="1">The sequence shown here is derived from an EMBL/GenBank/DDBJ whole genome shotgun (WGS) entry which is preliminary data.</text>
</comment>
<organism evidence="1">
    <name type="scientific">bioreactor metagenome</name>
    <dbReference type="NCBI Taxonomy" id="1076179"/>
    <lineage>
        <taxon>unclassified sequences</taxon>
        <taxon>metagenomes</taxon>
        <taxon>ecological metagenomes</taxon>
    </lineage>
</organism>
<protein>
    <submittedName>
        <fullName evidence="1">Uncharacterized protein</fullName>
    </submittedName>
</protein>
<accession>A0A645D6P0</accession>
<reference evidence="1" key="1">
    <citation type="submission" date="2019-08" db="EMBL/GenBank/DDBJ databases">
        <authorList>
            <person name="Kucharzyk K."/>
            <person name="Murdoch R.W."/>
            <person name="Higgins S."/>
            <person name="Loffler F."/>
        </authorList>
    </citation>
    <scope>NUCLEOTIDE SEQUENCE</scope>
</reference>
<gene>
    <name evidence="1" type="ORF">SDC9_131955</name>
</gene>
<dbReference type="AlphaFoldDB" id="A0A645D6P0"/>
<proteinExistence type="predicted"/>
<dbReference type="EMBL" id="VSSQ01033326">
    <property type="protein sequence ID" value="MPM84879.1"/>
    <property type="molecule type" value="Genomic_DNA"/>
</dbReference>
<sequence>MKEQGKAHLPALMGQKEDLGLPLFKNPLPQQRLGGHHLVFQVLIGGQFLNKAQNQPCVGLPRVSKGKRIAQVHASVRAAPS</sequence>
<evidence type="ECO:0000313" key="1">
    <source>
        <dbReference type="EMBL" id="MPM84879.1"/>
    </source>
</evidence>